<accession>A0A8T0UGW6</accession>
<keyword evidence="3" id="KW-1185">Reference proteome</keyword>
<dbReference type="AlphaFoldDB" id="A0A8T0UGW6"/>
<evidence type="ECO:0000313" key="3">
    <source>
        <dbReference type="Proteomes" id="UP000823388"/>
    </source>
</evidence>
<proteinExistence type="predicted"/>
<dbReference type="EMBL" id="CM029042">
    <property type="protein sequence ID" value="KAG2620326.1"/>
    <property type="molecule type" value="Genomic_DNA"/>
</dbReference>
<reference evidence="2" key="1">
    <citation type="submission" date="2020-05" db="EMBL/GenBank/DDBJ databases">
        <title>WGS assembly of Panicum virgatum.</title>
        <authorList>
            <person name="Lovell J.T."/>
            <person name="Jenkins J."/>
            <person name="Shu S."/>
            <person name="Juenger T.E."/>
            <person name="Schmutz J."/>
        </authorList>
    </citation>
    <scope>NUCLEOTIDE SEQUENCE</scope>
    <source>
        <strain evidence="2">AP13</strain>
    </source>
</reference>
<evidence type="ECO:0000256" key="1">
    <source>
        <dbReference type="SAM" id="MobiDB-lite"/>
    </source>
</evidence>
<organism evidence="2 3">
    <name type="scientific">Panicum virgatum</name>
    <name type="common">Blackwell switchgrass</name>
    <dbReference type="NCBI Taxonomy" id="38727"/>
    <lineage>
        <taxon>Eukaryota</taxon>
        <taxon>Viridiplantae</taxon>
        <taxon>Streptophyta</taxon>
        <taxon>Embryophyta</taxon>
        <taxon>Tracheophyta</taxon>
        <taxon>Spermatophyta</taxon>
        <taxon>Magnoliopsida</taxon>
        <taxon>Liliopsida</taxon>
        <taxon>Poales</taxon>
        <taxon>Poaceae</taxon>
        <taxon>PACMAD clade</taxon>
        <taxon>Panicoideae</taxon>
        <taxon>Panicodae</taxon>
        <taxon>Paniceae</taxon>
        <taxon>Panicinae</taxon>
        <taxon>Panicum</taxon>
        <taxon>Panicum sect. Hiantes</taxon>
    </lineage>
</organism>
<feature type="region of interest" description="Disordered" evidence="1">
    <location>
        <begin position="1"/>
        <end position="86"/>
    </location>
</feature>
<sequence>MQCRNVAVKTSPSANPVSRLRREQGEGEASSRAEPHSPKTQALQLQRAVPSRTRAAVRHRAAARHTPCRRTPSRAAATSRRAPAELCRTGSRRTRGRRRPLHVAPPAAAAGRRAPDPAVDLTFLEVELPPDPAAGGWPPPTAVHLAAHLAEGAWPPPTAAPDLAAPAAPETAPEAAAMRAAARRHRSRGPELPGVRSCPAVRGVRVRLEFGCTGEGGVEDGVDLDAES</sequence>
<dbReference type="Proteomes" id="UP000823388">
    <property type="component" value="Chromosome 3N"/>
</dbReference>
<gene>
    <name evidence="2" type="ORF">PVAP13_3NG166288</name>
</gene>
<protein>
    <submittedName>
        <fullName evidence="2">Uncharacterized protein</fullName>
    </submittedName>
</protein>
<evidence type="ECO:0000313" key="2">
    <source>
        <dbReference type="EMBL" id="KAG2620326.1"/>
    </source>
</evidence>
<comment type="caution">
    <text evidence="2">The sequence shown here is derived from an EMBL/GenBank/DDBJ whole genome shotgun (WGS) entry which is preliminary data.</text>
</comment>
<feature type="compositionally biased region" description="Basic and acidic residues" evidence="1">
    <location>
        <begin position="20"/>
        <end position="37"/>
    </location>
</feature>
<name>A0A8T0UGW6_PANVG</name>
<feature type="compositionally biased region" description="Basic residues" evidence="1">
    <location>
        <begin position="55"/>
        <end position="72"/>
    </location>
</feature>